<reference evidence="3 4" key="1">
    <citation type="journal article" date="2015" name="Int. J. Syst. Evol. Microbiol.">
        <title>Carboxylicivirga linearis sp. nov., isolated from a sea cucumber culture pond.</title>
        <authorList>
            <person name="Wang F.Q."/>
            <person name="Zhou Y.X."/>
            <person name="Lin X.Z."/>
            <person name="Chen G.J."/>
            <person name="Du Z.J."/>
        </authorList>
    </citation>
    <scope>NUCLEOTIDE SEQUENCE [LARGE SCALE GENOMIC DNA]</scope>
    <source>
        <strain evidence="3 4">FB218</strain>
    </source>
</reference>
<keyword evidence="4" id="KW-1185">Reference proteome</keyword>
<dbReference type="Proteomes" id="UP000708576">
    <property type="component" value="Unassembled WGS sequence"/>
</dbReference>
<evidence type="ECO:0000256" key="1">
    <source>
        <dbReference type="ARBA" id="ARBA00022676"/>
    </source>
</evidence>
<dbReference type="InterPro" id="IPR002201">
    <property type="entry name" value="Glyco_trans_9"/>
</dbReference>
<dbReference type="Gene3D" id="3.40.50.2000">
    <property type="entry name" value="Glycogen Phosphorylase B"/>
    <property type="match status" value="2"/>
</dbReference>
<comment type="caution">
    <text evidence="3">The sequence shown here is derived from an EMBL/GenBank/DDBJ whole genome shotgun (WGS) entry which is preliminary data.</text>
</comment>
<organism evidence="3 4">
    <name type="scientific">Carboxylicivirga linearis</name>
    <dbReference type="NCBI Taxonomy" id="1628157"/>
    <lineage>
        <taxon>Bacteria</taxon>
        <taxon>Pseudomonadati</taxon>
        <taxon>Bacteroidota</taxon>
        <taxon>Bacteroidia</taxon>
        <taxon>Marinilabiliales</taxon>
        <taxon>Marinilabiliaceae</taxon>
        <taxon>Carboxylicivirga</taxon>
    </lineage>
</organism>
<dbReference type="CDD" id="cd03789">
    <property type="entry name" value="GT9_LPS_heptosyltransferase"/>
    <property type="match status" value="1"/>
</dbReference>
<protein>
    <submittedName>
        <fullName evidence="3">Glycosyltransferase family 9 protein</fullName>
    </submittedName>
</protein>
<dbReference type="InterPro" id="IPR051199">
    <property type="entry name" value="LPS_LOS_Heptosyltrfase"/>
</dbReference>
<dbReference type="Pfam" id="PF01075">
    <property type="entry name" value="Glyco_transf_9"/>
    <property type="match status" value="1"/>
</dbReference>
<name>A0ABS5JPW5_9BACT</name>
<evidence type="ECO:0000313" key="4">
    <source>
        <dbReference type="Proteomes" id="UP000708576"/>
    </source>
</evidence>
<gene>
    <name evidence="3" type="ORF">KEM10_00870</name>
</gene>
<dbReference type="PANTHER" id="PTHR30160:SF1">
    <property type="entry name" value="LIPOPOLYSACCHARIDE 1,2-N-ACETYLGLUCOSAMINETRANSFERASE-RELATED"/>
    <property type="match status" value="1"/>
</dbReference>
<accession>A0ABS5JPW5</accession>
<keyword evidence="2" id="KW-0808">Transferase</keyword>
<keyword evidence="1" id="KW-0328">Glycosyltransferase</keyword>
<dbReference type="PANTHER" id="PTHR30160">
    <property type="entry name" value="TETRAACYLDISACCHARIDE 4'-KINASE-RELATED"/>
    <property type="match status" value="1"/>
</dbReference>
<evidence type="ECO:0000313" key="3">
    <source>
        <dbReference type="EMBL" id="MBS2096807.1"/>
    </source>
</evidence>
<dbReference type="SUPFAM" id="SSF53756">
    <property type="entry name" value="UDP-Glycosyltransferase/glycogen phosphorylase"/>
    <property type="match status" value="1"/>
</dbReference>
<evidence type="ECO:0000256" key="2">
    <source>
        <dbReference type="ARBA" id="ARBA00022679"/>
    </source>
</evidence>
<dbReference type="EMBL" id="JAGUCO010000001">
    <property type="protein sequence ID" value="MBS2096807.1"/>
    <property type="molecule type" value="Genomic_DNA"/>
</dbReference>
<proteinExistence type="predicted"/>
<dbReference type="RefSeq" id="WP_212212259.1">
    <property type="nucleotide sequence ID" value="NZ_JAGUCO010000001.1"/>
</dbReference>
<sequence length="341" mass="38844">MDKILIIRLSSIGDIIQCMSVVTGIRNKYPNAEIHWVVRSDMASLVKIDPRIDKLWEFDRKEGFSGVFKLGAKLKKEKYDLIYDAHSNIRSNILKLVLCPFGICNLLKKNKLVTRHKDRLKRLLLFKFGINLLPNPFKALDSFRKPIQSKWDINDINTPFSNWKFPDNVQSKIEQLVLNQIPGNQKWITLVPSAAWELKRWPVNYWQKLIELKPDLHFVILGGPTDTFCEEIRSVAPDRVINLAGKTSLMESFCTIWHSPFVISGDTGFLHAADLFQKPGLAIIGPTAFGYPSGDKIKVMEVDLPCRPCTKDGSTKCKLKEIKKCLTDLTPEILASNIPNL</sequence>